<reference evidence="2" key="2">
    <citation type="submission" date="2022-01" db="EMBL/GenBank/DDBJ databases">
        <authorList>
            <person name="Yamashiro T."/>
            <person name="Shiraishi A."/>
            <person name="Satake H."/>
            <person name="Nakayama K."/>
        </authorList>
    </citation>
    <scope>NUCLEOTIDE SEQUENCE</scope>
</reference>
<comment type="caution">
    <text evidence="2">The sequence shown here is derived from an EMBL/GenBank/DDBJ whole genome shotgun (WGS) entry which is preliminary data.</text>
</comment>
<reference evidence="2" key="1">
    <citation type="journal article" date="2022" name="Int. J. Mol. Sci.">
        <title>Draft Genome of Tanacetum Coccineum: Genomic Comparison of Closely Related Tanacetum-Family Plants.</title>
        <authorList>
            <person name="Yamashiro T."/>
            <person name="Shiraishi A."/>
            <person name="Nakayama K."/>
            <person name="Satake H."/>
        </authorList>
    </citation>
    <scope>NUCLEOTIDE SEQUENCE</scope>
</reference>
<protein>
    <submittedName>
        <fullName evidence="2">Uncharacterized protein</fullName>
    </submittedName>
</protein>
<organism evidence="2 3">
    <name type="scientific">Tanacetum coccineum</name>
    <dbReference type="NCBI Taxonomy" id="301880"/>
    <lineage>
        <taxon>Eukaryota</taxon>
        <taxon>Viridiplantae</taxon>
        <taxon>Streptophyta</taxon>
        <taxon>Embryophyta</taxon>
        <taxon>Tracheophyta</taxon>
        <taxon>Spermatophyta</taxon>
        <taxon>Magnoliopsida</taxon>
        <taxon>eudicotyledons</taxon>
        <taxon>Gunneridae</taxon>
        <taxon>Pentapetalae</taxon>
        <taxon>asterids</taxon>
        <taxon>campanulids</taxon>
        <taxon>Asterales</taxon>
        <taxon>Asteraceae</taxon>
        <taxon>Asteroideae</taxon>
        <taxon>Anthemideae</taxon>
        <taxon>Anthemidinae</taxon>
        <taxon>Tanacetum</taxon>
    </lineage>
</organism>
<sequence>MVPEHALPEEEEEFDEEEEPQKEEEFKDEMDMDFDDEMDDLEVIYPYEVEVDVLPPPPSSDSEPEDEIVPTGRSTFQLLPLYADFQMSNQAKVEFSNLKGLCDVDRYMKEFGSDLRDEIQNRIKLKRNMTTLEDQVQDSVHGEREENKKLKKAKFATTHALLRRPRDATTIPVSHLDPDDPCVFAATGFPIIHEETLSPKLRGSPRDSQ</sequence>
<dbReference type="Proteomes" id="UP001151760">
    <property type="component" value="Unassembled WGS sequence"/>
</dbReference>
<dbReference type="EMBL" id="BQNB010011688">
    <property type="protein sequence ID" value="GJS93857.1"/>
    <property type="molecule type" value="Genomic_DNA"/>
</dbReference>
<feature type="compositionally biased region" description="Acidic residues" evidence="1">
    <location>
        <begin position="9"/>
        <end position="32"/>
    </location>
</feature>
<keyword evidence="3" id="KW-1185">Reference proteome</keyword>
<accession>A0ABQ4ZV68</accession>
<feature type="region of interest" description="Disordered" evidence="1">
    <location>
        <begin position="1"/>
        <end position="32"/>
    </location>
</feature>
<name>A0ABQ4ZV68_9ASTR</name>
<proteinExistence type="predicted"/>
<evidence type="ECO:0000256" key="1">
    <source>
        <dbReference type="SAM" id="MobiDB-lite"/>
    </source>
</evidence>
<evidence type="ECO:0000313" key="3">
    <source>
        <dbReference type="Proteomes" id="UP001151760"/>
    </source>
</evidence>
<evidence type="ECO:0000313" key="2">
    <source>
        <dbReference type="EMBL" id="GJS93857.1"/>
    </source>
</evidence>
<gene>
    <name evidence="2" type="ORF">Tco_0800825</name>
</gene>